<evidence type="ECO:0000313" key="2">
    <source>
        <dbReference type="EMBL" id="QHB30694.1"/>
    </source>
</evidence>
<proteinExistence type="predicted"/>
<name>A0AAE6V4S2_9PSED</name>
<dbReference type="Proteomes" id="UP000464593">
    <property type="component" value="Chromosome"/>
</dbReference>
<organism evidence="2 3">
    <name type="scientific">Pseudomonas monteilii</name>
    <dbReference type="NCBI Taxonomy" id="76759"/>
    <lineage>
        <taxon>Bacteria</taxon>
        <taxon>Pseudomonadati</taxon>
        <taxon>Pseudomonadota</taxon>
        <taxon>Gammaproteobacteria</taxon>
        <taxon>Pseudomonadales</taxon>
        <taxon>Pseudomonadaceae</taxon>
        <taxon>Pseudomonas</taxon>
    </lineage>
</organism>
<evidence type="ECO:0000313" key="3">
    <source>
        <dbReference type="Proteomes" id="UP000464593"/>
    </source>
</evidence>
<gene>
    <name evidence="2" type="ORF">TCK1_5348</name>
</gene>
<evidence type="ECO:0000256" key="1">
    <source>
        <dbReference type="SAM" id="MobiDB-lite"/>
    </source>
</evidence>
<dbReference type="EMBL" id="CP040324">
    <property type="protein sequence ID" value="QHB30694.1"/>
    <property type="molecule type" value="Genomic_DNA"/>
</dbReference>
<protein>
    <submittedName>
        <fullName evidence="2">Uncharacterized protein</fullName>
    </submittedName>
</protein>
<dbReference type="AlphaFoldDB" id="A0AAE6V4S2"/>
<accession>A0AAE6V4S2</accession>
<feature type="region of interest" description="Disordered" evidence="1">
    <location>
        <begin position="1"/>
        <end position="30"/>
    </location>
</feature>
<sequence length="30" mass="3648">MLHGRTQVNIAPRRKKPVQYAETDRLEKRR</sequence>
<reference evidence="2 3" key="1">
    <citation type="submission" date="2019-05" db="EMBL/GenBank/DDBJ databases">
        <title>Complete genome sequence of Pseudomonas Pseudomonas resinovorans.</title>
        <authorList>
            <person name="Chen H.-P."/>
        </authorList>
    </citation>
    <scope>NUCLEOTIDE SEQUENCE [LARGE SCALE GENOMIC DNA]</scope>
    <source>
        <strain evidence="2 3">TCU-CK1</strain>
    </source>
</reference>